<comment type="caution">
    <text evidence="1">The sequence shown here is derived from an EMBL/GenBank/DDBJ whole genome shotgun (WGS) entry which is preliminary data.</text>
</comment>
<accession>A0A0N1JQ32</accession>
<dbReference type="Proteomes" id="UP000037891">
    <property type="component" value="Unassembled WGS sequence"/>
</dbReference>
<reference evidence="1 2" key="2">
    <citation type="submission" date="2015-10" db="EMBL/GenBank/DDBJ databases">
        <title>Comparative genomics and high-throughput reverse genetic screens identify a new phytobacterial MAMP and an Arabidopsis receptor required for immune elicitation.</title>
        <authorList>
            <person name="Mott G.A."/>
            <person name="Thakur S."/>
            <person name="Wang P.W."/>
            <person name="Desveaux D."/>
            <person name="Guttman D.S."/>
        </authorList>
    </citation>
    <scope>NUCLEOTIDE SEQUENCE [LARGE SCALE GENOMIC DNA]</scope>
    <source>
        <strain evidence="1 2">0788_9</strain>
    </source>
</reference>
<name>A0A0N1JQ32_PSESX</name>
<proteinExistence type="predicted"/>
<dbReference type="SUPFAM" id="SSF49373">
    <property type="entry name" value="Invasin/intimin cell-adhesion fragments"/>
    <property type="match status" value="1"/>
</dbReference>
<dbReference type="InterPro" id="IPR008964">
    <property type="entry name" value="Invasin/intimin_cell_adhesion"/>
</dbReference>
<gene>
    <name evidence="1" type="ORF">ABJ99_3997</name>
</gene>
<evidence type="ECO:0000313" key="1">
    <source>
        <dbReference type="EMBL" id="KPC35585.1"/>
    </source>
</evidence>
<dbReference type="RefSeq" id="WP_054084468.1">
    <property type="nucleotide sequence ID" value="NZ_LGLN01000013.1"/>
</dbReference>
<organism evidence="1 2">
    <name type="scientific">Pseudomonas syringae pv. cilantro</name>
    <dbReference type="NCBI Taxonomy" id="81035"/>
    <lineage>
        <taxon>Bacteria</taxon>
        <taxon>Pseudomonadati</taxon>
        <taxon>Pseudomonadota</taxon>
        <taxon>Gammaproteobacteria</taxon>
        <taxon>Pseudomonadales</taxon>
        <taxon>Pseudomonadaceae</taxon>
        <taxon>Pseudomonas</taxon>
        <taxon>Pseudomonas syringae</taxon>
    </lineage>
</organism>
<dbReference type="Gene3D" id="2.60.40.1080">
    <property type="match status" value="1"/>
</dbReference>
<sequence length="937" mass="100736">MATLLDVPAAPQVVGGVFQTDAVNNVNYVQLGYPENPSSPPSLSDMSYLAGRGLSVRLSAMWSQWYLSFVPGEHVQINFKGKAQNGSLISWSTAYTAQSRAGGDVRTVIVPSDVVKALAGQTATLQYVVRPANKTGKVRTSYPVTFQIRGLYLPAPELLEAVNDSIDPDHISGKATVNFVTVSLDYPAMQLGDTISLVREGVDVKQKPVNFTDQDRPVTSSNLKRRPMTFIWADTDIKPLLNGVMSIYYKVYRDGVWYTSPKRTVYVGPGLASLPPVVDSVADDRLDPAVLSISNIYARIPPAGTMLNDKITLFWSGATAKSSFKDVGRITAQNVDKDMVFDVDDYIKSTIGETVTVFYLLERVLPDGRAVSFRSTDYLFFVGSQADQEKADSRVLQGAVVDGVKDGKMDAALASSGTKLTVPFVETQVGDSVTAYWRPADGGEPVVLGTQAVDAANVNVDLVFNIPAATVNAALNKKASAYYVIERKGLGGKTLNFRSQEAPFAVGTQVEDLSLPAPEVPASVDWVLDPMKAQNGATVIVQPYPTIAVGDKVQLSWIGTDGPGTPVLAEQTVGSVSKALEFIIPASAIGADTGAEVWVYYQVMRKGLANPIGSDLTVIGVEMLGLDDLPLPEIGQAPADVLDLVAVKTDIVVTLRKWPFMAAGQRVWLRLEGTAKDGSTEEINFWTARLLTDAEAKQDLTITVPRAKFDNLAAGSLLQVYAKVTLDGDFNDTYAEEFPVLIVTIKPEGSLLSVEFSDVSLSAAYPKSGSTAAVPSGSSQLMVVSGGKGPYTFVSGDPSVVEVDAKGLLMARKNGSVYVQVQDSLGQVVHVTVTVQGITTFEYLNFDTYTECKKIADSKGLVIPDLAAWRRLRAEGGGKLDIDFPAAPTGTQWERRVWASDSGLLTRKSYYPDNDTAKDLKDIKIGGEAAYGFGLKL</sequence>
<dbReference type="AlphaFoldDB" id="A0A0N1JQ32"/>
<dbReference type="EMBL" id="LGLN01000013">
    <property type="protein sequence ID" value="KPC35585.1"/>
    <property type="molecule type" value="Genomic_DNA"/>
</dbReference>
<evidence type="ECO:0008006" key="3">
    <source>
        <dbReference type="Google" id="ProtNLM"/>
    </source>
</evidence>
<protein>
    <recommendedName>
        <fullName evidence="3">BIG2 domain-containing protein</fullName>
    </recommendedName>
</protein>
<reference evidence="1 2" key="1">
    <citation type="submission" date="2015-07" db="EMBL/GenBank/DDBJ databases">
        <authorList>
            <person name="Noorani M."/>
        </authorList>
    </citation>
    <scope>NUCLEOTIDE SEQUENCE [LARGE SCALE GENOMIC DNA]</scope>
    <source>
        <strain evidence="1 2">0788_9</strain>
    </source>
</reference>
<dbReference type="Pfam" id="PF26182">
    <property type="entry name" value="Ig_NUP210_5th"/>
    <property type="match status" value="1"/>
</dbReference>
<evidence type="ECO:0000313" key="2">
    <source>
        <dbReference type="Proteomes" id="UP000037891"/>
    </source>
</evidence>
<dbReference type="PATRIC" id="fig|81035.3.peg.4255"/>